<dbReference type="RefSeq" id="WP_196102545.1">
    <property type="nucleotide sequence ID" value="NZ_CP064942.1"/>
</dbReference>
<evidence type="ECO:0000256" key="1">
    <source>
        <dbReference type="SAM" id="MobiDB-lite"/>
    </source>
</evidence>
<organism evidence="2 3">
    <name type="scientific">Pontivivens ytuae</name>
    <dbReference type="NCBI Taxonomy" id="2789856"/>
    <lineage>
        <taxon>Bacteria</taxon>
        <taxon>Pseudomonadati</taxon>
        <taxon>Pseudomonadota</taxon>
        <taxon>Alphaproteobacteria</taxon>
        <taxon>Rhodobacterales</taxon>
        <taxon>Paracoccaceae</taxon>
        <taxon>Pontivivens</taxon>
    </lineage>
</organism>
<dbReference type="KEGG" id="poz:I0K15_16310"/>
<keyword evidence="3" id="KW-1185">Reference proteome</keyword>
<reference evidence="2 3" key="1">
    <citation type="submission" date="2020-11" db="EMBL/GenBank/DDBJ databases">
        <title>Description of Pontivivens ytuae sp. nov. isolated from deep sea sediment of Mariana Trench.</title>
        <authorList>
            <person name="Wang Z."/>
            <person name="Sun Q.-L."/>
            <person name="Xu X.-D."/>
            <person name="Tang Y.-Z."/>
            <person name="Zhang J."/>
        </authorList>
    </citation>
    <scope>NUCLEOTIDE SEQUENCE [LARGE SCALE GENOMIC DNA]</scope>
    <source>
        <strain evidence="2 3">MT2928</strain>
    </source>
</reference>
<proteinExistence type="predicted"/>
<dbReference type="Proteomes" id="UP000594800">
    <property type="component" value="Chromosome"/>
</dbReference>
<evidence type="ECO:0000313" key="3">
    <source>
        <dbReference type="Proteomes" id="UP000594800"/>
    </source>
</evidence>
<feature type="region of interest" description="Disordered" evidence="1">
    <location>
        <begin position="1"/>
        <end position="36"/>
    </location>
</feature>
<accession>A0A7S9LQV7</accession>
<evidence type="ECO:0000313" key="2">
    <source>
        <dbReference type="EMBL" id="QPH53335.1"/>
    </source>
</evidence>
<dbReference type="EMBL" id="CP064942">
    <property type="protein sequence ID" value="QPH53335.1"/>
    <property type="molecule type" value="Genomic_DNA"/>
</dbReference>
<gene>
    <name evidence="2" type="ORF">I0K15_16310</name>
</gene>
<dbReference type="AlphaFoldDB" id="A0A7S9LQV7"/>
<name>A0A7S9LQV7_9RHOB</name>
<sequence>MAQMSRYARPPAPPLAAERHNTAPGGGFGEFFGAREAMHDDYDNEEDFDELDSYDEDDAEFFGEDAYDMPEAIAEDAEWQELYDNGVTYHDAVRLVYPEFADSYDDDIDLALEEWMSEMSPEEIESFWRSLKRGFRTVVRAAAPVVQAAAPIVGRVVGTAIGGPVGSQIGGAVGGLVGQGAGALGRSMRRRPARSRIRRRPMRRMRRSPARSRYRFRGGNAYRARRRRTRAYRTGRAAGRFARGAGSALVRTLRNPQVQNALYQGAQGAVAGVFGRDQAFSDAAVLYALEGGIQEALREMEEMHGDLDSSETGLVPGDFDSAEDAFVELVDALEDA</sequence>
<protein>
    <submittedName>
        <fullName evidence="2">Uncharacterized protein</fullName>
    </submittedName>
</protein>